<protein>
    <submittedName>
        <fullName evidence="1">Uncharacterized protein</fullName>
    </submittedName>
</protein>
<proteinExistence type="predicted"/>
<dbReference type="Proteomes" id="UP000044625">
    <property type="component" value="Unassembled WGS sequence"/>
</dbReference>
<dbReference type="AlphaFoldDB" id="A0A0T9QBK6"/>
<evidence type="ECO:0000313" key="4">
    <source>
        <dbReference type="Proteomes" id="UP000045840"/>
    </source>
</evidence>
<evidence type="ECO:0000313" key="2">
    <source>
        <dbReference type="EMBL" id="CRY69667.1"/>
    </source>
</evidence>
<name>A0A0T9QBK6_9GAMM</name>
<reference evidence="1" key="1">
    <citation type="submission" date="2015-03" db="EMBL/GenBank/DDBJ databases">
        <authorList>
            <person name="Murphy D."/>
        </authorList>
    </citation>
    <scope>NUCLEOTIDE SEQUENCE [LARGE SCALE GENOMIC DNA]</scope>
    <source>
        <strain evidence="1">A125KOH2</strain>
    </source>
</reference>
<reference evidence="2 3" key="2">
    <citation type="submission" date="2015-03" db="EMBL/GenBank/DDBJ databases">
        <authorList>
            <consortium name="Pathogen Informatics"/>
            <person name="Murphy D."/>
        </authorList>
    </citation>
    <scope>NUCLEOTIDE SEQUENCE [LARGE SCALE GENOMIC DNA]</scope>
    <source>
        <strain evidence="2">Type strain: CIP110230</strain>
        <strain evidence="3">type strain: CIP110230</strain>
    </source>
</reference>
<dbReference type="STRING" id="1288385.ERS137968_04821"/>
<gene>
    <name evidence="1" type="ORF">ERS008529_02901</name>
    <name evidence="2" type="ORF">ERS137968_04821</name>
</gene>
<evidence type="ECO:0000313" key="1">
    <source>
        <dbReference type="EMBL" id="CNI04491.1"/>
    </source>
</evidence>
<dbReference type="OrthoDB" id="6479947at2"/>
<dbReference type="EMBL" id="CQAZ01000025">
    <property type="protein sequence ID" value="CNI04491.1"/>
    <property type="molecule type" value="Genomic_DNA"/>
</dbReference>
<organism evidence="1 4">
    <name type="scientific">Yersinia pekkanenii</name>
    <dbReference type="NCBI Taxonomy" id="1288385"/>
    <lineage>
        <taxon>Bacteria</taxon>
        <taxon>Pseudomonadati</taxon>
        <taxon>Pseudomonadota</taxon>
        <taxon>Gammaproteobacteria</taxon>
        <taxon>Enterobacterales</taxon>
        <taxon>Yersiniaceae</taxon>
        <taxon>Yersinia</taxon>
    </lineage>
</organism>
<accession>A0A0T9QBK6</accession>
<reference evidence="4" key="3">
    <citation type="submission" date="2015-03" db="EMBL/GenBank/DDBJ databases">
        <authorList>
            <consortium name="Pathogen Informatics"/>
        </authorList>
    </citation>
    <scope>NUCLEOTIDE SEQUENCE [LARGE SCALE GENOMIC DNA]</scope>
    <source>
        <strain evidence="4">A125KOH2</strain>
    </source>
</reference>
<dbReference type="RefSeq" id="WP_049613858.1">
    <property type="nucleotide sequence ID" value="NZ_CAWMMU010000084.1"/>
</dbReference>
<dbReference type="Proteomes" id="UP000045840">
    <property type="component" value="Unassembled WGS sequence"/>
</dbReference>
<evidence type="ECO:0000313" key="3">
    <source>
        <dbReference type="Proteomes" id="UP000044625"/>
    </source>
</evidence>
<dbReference type="EMBL" id="CWJL01000084">
    <property type="protein sequence ID" value="CRY69667.1"/>
    <property type="molecule type" value="Genomic_DNA"/>
</dbReference>
<sequence>MHKLKPNEQINRLSGAVKDMDCLSRQALSEIVAITDLLLHWMESPECYHHIDKVADALNLISYRAQETIDNVGREAESVGCEYIDHDRERRHAAAHQYKMGRGEHA</sequence>
<keyword evidence="3" id="KW-1185">Reference proteome</keyword>